<dbReference type="AlphaFoldDB" id="A0A7W4JYM5"/>
<reference evidence="7 8" key="1">
    <citation type="submission" date="2020-04" db="EMBL/GenBank/DDBJ databases">
        <title>Description of novel Gluconacetobacter.</title>
        <authorList>
            <person name="Sombolestani A."/>
        </authorList>
    </citation>
    <scope>NUCLEOTIDE SEQUENCE [LARGE SCALE GENOMIC DNA]</scope>
    <source>
        <strain evidence="7 8">LMG 22058</strain>
    </source>
</reference>
<feature type="domain" description="D-isomer specific 2-hydroxyacid dehydrogenase catalytic" evidence="5">
    <location>
        <begin position="5"/>
        <end position="314"/>
    </location>
</feature>
<dbReference type="Pfam" id="PF02826">
    <property type="entry name" value="2-Hacid_dh_C"/>
    <property type="match status" value="1"/>
</dbReference>
<dbReference type="Proteomes" id="UP000530320">
    <property type="component" value="Unassembled WGS sequence"/>
</dbReference>
<organism evidence="7 8">
    <name type="scientific">Gluconacetobacter dulcium</name>
    <dbReference type="NCBI Taxonomy" id="2729096"/>
    <lineage>
        <taxon>Bacteria</taxon>
        <taxon>Pseudomonadati</taxon>
        <taxon>Pseudomonadota</taxon>
        <taxon>Alphaproteobacteria</taxon>
        <taxon>Acetobacterales</taxon>
        <taxon>Acetobacteraceae</taxon>
        <taxon>Gluconacetobacter</taxon>
    </lineage>
</organism>
<evidence type="ECO:0000313" key="7">
    <source>
        <dbReference type="EMBL" id="MBB2197119.1"/>
    </source>
</evidence>
<dbReference type="PANTHER" id="PTHR42789">
    <property type="entry name" value="D-ISOMER SPECIFIC 2-HYDROXYACID DEHYDROGENASE FAMILY PROTEIN (AFU_ORTHOLOGUE AFUA_6G10090)"/>
    <property type="match status" value="1"/>
</dbReference>
<evidence type="ECO:0000256" key="3">
    <source>
        <dbReference type="ARBA" id="ARBA00023027"/>
    </source>
</evidence>
<dbReference type="InterPro" id="IPR036291">
    <property type="entry name" value="NAD(P)-bd_dom_sf"/>
</dbReference>
<name>A0A7W4JYM5_9PROT</name>
<dbReference type="PANTHER" id="PTHR42789:SF1">
    <property type="entry name" value="D-ISOMER SPECIFIC 2-HYDROXYACID DEHYDROGENASE FAMILY PROTEIN (AFU_ORTHOLOGUE AFUA_6G10090)"/>
    <property type="match status" value="1"/>
</dbReference>
<evidence type="ECO:0000259" key="6">
    <source>
        <dbReference type="Pfam" id="PF02826"/>
    </source>
</evidence>
<comment type="similarity">
    <text evidence="1 4">Belongs to the D-isomer specific 2-hydroxyacid dehydrogenase family.</text>
</comment>
<protein>
    <submittedName>
        <fullName evidence="7">Hydroxyacid dehydrogenase</fullName>
    </submittedName>
</protein>
<accession>A0A7W4JYM5</accession>
<keyword evidence="3" id="KW-0520">NAD</keyword>
<evidence type="ECO:0000256" key="4">
    <source>
        <dbReference type="RuleBase" id="RU003719"/>
    </source>
</evidence>
<feature type="domain" description="D-isomer specific 2-hydroxyacid dehydrogenase NAD-binding" evidence="6">
    <location>
        <begin position="105"/>
        <end position="283"/>
    </location>
</feature>
<keyword evidence="2 4" id="KW-0560">Oxidoreductase</keyword>
<dbReference type="EMBL" id="JABEQP010000003">
    <property type="protein sequence ID" value="MBB2197119.1"/>
    <property type="molecule type" value="Genomic_DNA"/>
</dbReference>
<dbReference type="Pfam" id="PF00389">
    <property type="entry name" value="2-Hacid_dh"/>
    <property type="match status" value="1"/>
</dbReference>
<evidence type="ECO:0000256" key="1">
    <source>
        <dbReference type="ARBA" id="ARBA00005854"/>
    </source>
</evidence>
<gene>
    <name evidence="7" type="ORF">HLH44_06520</name>
</gene>
<evidence type="ECO:0000256" key="2">
    <source>
        <dbReference type="ARBA" id="ARBA00023002"/>
    </source>
</evidence>
<dbReference type="Gene3D" id="3.40.50.720">
    <property type="entry name" value="NAD(P)-binding Rossmann-like Domain"/>
    <property type="match status" value="2"/>
</dbReference>
<evidence type="ECO:0000259" key="5">
    <source>
        <dbReference type="Pfam" id="PF00389"/>
    </source>
</evidence>
<dbReference type="GO" id="GO:0051287">
    <property type="term" value="F:NAD binding"/>
    <property type="evidence" value="ECO:0007669"/>
    <property type="project" value="InterPro"/>
</dbReference>
<dbReference type="InterPro" id="IPR006140">
    <property type="entry name" value="D-isomer_DH_NAD-bd"/>
</dbReference>
<proteinExistence type="inferred from homology"/>
<evidence type="ECO:0000313" key="8">
    <source>
        <dbReference type="Proteomes" id="UP000530320"/>
    </source>
</evidence>
<dbReference type="InterPro" id="IPR006139">
    <property type="entry name" value="D-isomer_2_OHA_DH_cat_dom"/>
</dbReference>
<dbReference type="RefSeq" id="WP_183008587.1">
    <property type="nucleotide sequence ID" value="NZ_JABEQP010000003.1"/>
</dbReference>
<dbReference type="InterPro" id="IPR050857">
    <property type="entry name" value="D-2-hydroxyacid_DH"/>
</dbReference>
<dbReference type="CDD" id="cd12173">
    <property type="entry name" value="PGDH_4"/>
    <property type="match status" value="1"/>
</dbReference>
<dbReference type="SUPFAM" id="SSF52283">
    <property type="entry name" value="Formate/glycerate dehydrogenase catalytic domain-like"/>
    <property type="match status" value="1"/>
</dbReference>
<comment type="caution">
    <text evidence="7">The sequence shown here is derived from an EMBL/GenBank/DDBJ whole genome shotgun (WGS) entry which is preliminary data.</text>
</comment>
<dbReference type="SUPFAM" id="SSF51735">
    <property type="entry name" value="NAD(P)-binding Rossmann-fold domains"/>
    <property type="match status" value="1"/>
</dbReference>
<dbReference type="GO" id="GO:0016616">
    <property type="term" value="F:oxidoreductase activity, acting on the CH-OH group of donors, NAD or NADP as acceptor"/>
    <property type="evidence" value="ECO:0007669"/>
    <property type="project" value="InterPro"/>
</dbReference>
<sequence length="316" mass="33409">MTTCFITQPIDPAAEECLAAHGIRTRLASRPTMAAAIAEVGDAQAVITRDLGFSAEAMASAPGLRIIASHGSGTNNVAIREAAARQIVVTRVPNANSRSVAEMTIALMLAAARRIPEADQSVRAENWSFRYSAQGMELHGLTLGLIGFGKIARIVAEIAGRGLGMHVVAWSPRVPPEIFSAHGVEQAPDAETLLSLSDVVSLHRPGDAPDAFLLDEAAFAHCRRGSILINTSRGSAVCQNALIRALEVGTLRVAALDVLPQEPPESTDQLITMKNVILSPHIGAATGASLHRMAMRCARQVIDCLQGRVPDDIVSV</sequence>